<dbReference type="InterPro" id="IPR000620">
    <property type="entry name" value="EamA_dom"/>
</dbReference>
<dbReference type="PANTHER" id="PTHR22911:SF135">
    <property type="entry name" value="BLR4310 PROTEIN"/>
    <property type="match status" value="1"/>
</dbReference>
<keyword evidence="1" id="KW-1133">Transmembrane helix</keyword>
<dbReference type="RefSeq" id="WP_380251150.1">
    <property type="nucleotide sequence ID" value="NZ_JBHUII010000004.1"/>
</dbReference>
<comment type="caution">
    <text evidence="3">The sequence shown here is derived from an EMBL/GenBank/DDBJ whole genome shotgun (WGS) entry which is preliminary data.</text>
</comment>
<accession>A0ABW5BMD5</accession>
<feature type="transmembrane region" description="Helical" evidence="1">
    <location>
        <begin position="98"/>
        <end position="119"/>
    </location>
</feature>
<dbReference type="EMBL" id="JBHUII010000004">
    <property type="protein sequence ID" value="MFD2205996.1"/>
    <property type="molecule type" value="Genomic_DNA"/>
</dbReference>
<feature type="transmembrane region" description="Helical" evidence="1">
    <location>
        <begin position="211"/>
        <end position="230"/>
    </location>
</feature>
<dbReference type="SUPFAM" id="SSF103481">
    <property type="entry name" value="Multidrug resistance efflux transporter EmrE"/>
    <property type="match status" value="2"/>
</dbReference>
<name>A0ABW5BMD5_9PROT</name>
<feature type="transmembrane region" description="Helical" evidence="1">
    <location>
        <begin position="65"/>
        <end position="86"/>
    </location>
</feature>
<reference evidence="4" key="1">
    <citation type="journal article" date="2019" name="Int. J. Syst. Evol. Microbiol.">
        <title>The Global Catalogue of Microorganisms (GCM) 10K type strain sequencing project: providing services to taxonomists for standard genome sequencing and annotation.</title>
        <authorList>
            <consortium name="The Broad Institute Genomics Platform"/>
            <consortium name="The Broad Institute Genome Sequencing Center for Infectious Disease"/>
            <person name="Wu L."/>
            <person name="Ma J."/>
        </authorList>
    </citation>
    <scope>NUCLEOTIDE SEQUENCE [LARGE SCALE GENOMIC DNA]</scope>
    <source>
        <strain evidence="4">CGMCC 4.7192</strain>
    </source>
</reference>
<evidence type="ECO:0000313" key="4">
    <source>
        <dbReference type="Proteomes" id="UP001597294"/>
    </source>
</evidence>
<dbReference type="Pfam" id="PF00892">
    <property type="entry name" value="EamA"/>
    <property type="match status" value="2"/>
</dbReference>
<protein>
    <submittedName>
        <fullName evidence="3">DMT family transporter</fullName>
    </submittedName>
</protein>
<feature type="transmembrane region" description="Helical" evidence="1">
    <location>
        <begin position="155"/>
        <end position="174"/>
    </location>
</feature>
<evidence type="ECO:0000256" key="1">
    <source>
        <dbReference type="SAM" id="Phobius"/>
    </source>
</evidence>
<feature type="domain" description="EamA" evidence="2">
    <location>
        <begin position="40"/>
        <end position="170"/>
    </location>
</feature>
<feature type="transmembrane region" description="Helical" evidence="1">
    <location>
        <begin position="265"/>
        <end position="284"/>
    </location>
</feature>
<evidence type="ECO:0000313" key="3">
    <source>
        <dbReference type="EMBL" id="MFD2205996.1"/>
    </source>
</evidence>
<feature type="transmembrane region" description="Helical" evidence="1">
    <location>
        <begin position="290"/>
        <end position="308"/>
    </location>
</feature>
<dbReference type="Proteomes" id="UP001597294">
    <property type="component" value="Unassembled WGS sequence"/>
</dbReference>
<keyword evidence="4" id="KW-1185">Reference proteome</keyword>
<feature type="transmembrane region" description="Helical" evidence="1">
    <location>
        <begin position="125"/>
        <end position="148"/>
    </location>
</feature>
<organism evidence="3 4">
    <name type="scientific">Kiloniella antarctica</name>
    <dbReference type="NCBI Taxonomy" id="1550907"/>
    <lineage>
        <taxon>Bacteria</taxon>
        <taxon>Pseudomonadati</taxon>
        <taxon>Pseudomonadota</taxon>
        <taxon>Alphaproteobacteria</taxon>
        <taxon>Rhodospirillales</taxon>
        <taxon>Kiloniellaceae</taxon>
        <taxon>Kiloniella</taxon>
    </lineage>
</organism>
<evidence type="ECO:0000259" key="2">
    <source>
        <dbReference type="Pfam" id="PF00892"/>
    </source>
</evidence>
<sequence>MVQNNKMTEIERVKVSMKSQDNHGDLVIDAKDHAQKTHLNGVLLIMVSAVVFSTVGIFVKGIEAPAWDIIFWRGLFSAGFTIIWTVKRGTFKKNFYNIGGSGWAAVIIGASGSAAFISALKITSIANVSLIYAAAPLVAALIAWLWVGERVTFKMFLACLFAIMGVGIIVWGSIGEANLLGDLLAFWMAFSMAIFMVIYRRFPNTPSAGPVVLSSLLLLPFAFILGNPFAVPLDELAILVAFGVVFAVASVTFTEGAKRVPSGQAALLSALETPLAPIFAWLVFAEFPAQATWVGGALILIAVSSTLWKSK</sequence>
<keyword evidence="1" id="KW-0472">Membrane</keyword>
<feature type="transmembrane region" description="Helical" evidence="1">
    <location>
        <begin position="236"/>
        <end position="253"/>
    </location>
</feature>
<feature type="transmembrane region" description="Helical" evidence="1">
    <location>
        <begin position="180"/>
        <end position="199"/>
    </location>
</feature>
<keyword evidence="1" id="KW-0812">Transmembrane</keyword>
<gene>
    <name evidence="3" type="ORF">ACFSKO_10250</name>
</gene>
<proteinExistence type="predicted"/>
<feature type="transmembrane region" description="Helical" evidence="1">
    <location>
        <begin position="41"/>
        <end position="59"/>
    </location>
</feature>
<dbReference type="InterPro" id="IPR037185">
    <property type="entry name" value="EmrE-like"/>
</dbReference>
<feature type="domain" description="EamA" evidence="2">
    <location>
        <begin position="180"/>
        <end position="304"/>
    </location>
</feature>
<dbReference type="PANTHER" id="PTHR22911">
    <property type="entry name" value="ACYL-MALONYL CONDENSING ENZYME-RELATED"/>
    <property type="match status" value="1"/>
</dbReference>